<name>A0A3M7SHZ3_BRAPC</name>
<reference evidence="1 2" key="1">
    <citation type="journal article" date="2018" name="Sci. Rep.">
        <title>Genomic signatures of local adaptation to the degree of environmental predictability in rotifers.</title>
        <authorList>
            <person name="Franch-Gras L."/>
            <person name="Hahn C."/>
            <person name="Garcia-Roger E.M."/>
            <person name="Carmona M.J."/>
            <person name="Serra M."/>
            <person name="Gomez A."/>
        </authorList>
    </citation>
    <scope>NUCLEOTIDE SEQUENCE [LARGE SCALE GENOMIC DNA]</scope>
    <source>
        <strain evidence="1">HYR1</strain>
    </source>
</reference>
<organism evidence="1 2">
    <name type="scientific">Brachionus plicatilis</name>
    <name type="common">Marine rotifer</name>
    <name type="synonym">Brachionus muelleri</name>
    <dbReference type="NCBI Taxonomy" id="10195"/>
    <lineage>
        <taxon>Eukaryota</taxon>
        <taxon>Metazoa</taxon>
        <taxon>Spiralia</taxon>
        <taxon>Gnathifera</taxon>
        <taxon>Rotifera</taxon>
        <taxon>Eurotatoria</taxon>
        <taxon>Monogononta</taxon>
        <taxon>Pseudotrocha</taxon>
        <taxon>Ploima</taxon>
        <taxon>Brachionidae</taxon>
        <taxon>Brachionus</taxon>
    </lineage>
</organism>
<dbReference type="Proteomes" id="UP000276133">
    <property type="component" value="Unassembled WGS sequence"/>
</dbReference>
<accession>A0A3M7SHZ3</accession>
<evidence type="ECO:0000313" key="2">
    <source>
        <dbReference type="Proteomes" id="UP000276133"/>
    </source>
</evidence>
<dbReference type="EMBL" id="REGN01001359">
    <property type="protein sequence ID" value="RNA35227.1"/>
    <property type="molecule type" value="Genomic_DNA"/>
</dbReference>
<proteinExistence type="predicted"/>
<protein>
    <submittedName>
        <fullName evidence="1">Uncharacterized protein</fullName>
    </submittedName>
</protein>
<comment type="caution">
    <text evidence="1">The sequence shown here is derived from an EMBL/GenBank/DDBJ whole genome shotgun (WGS) entry which is preliminary data.</text>
</comment>
<keyword evidence="2" id="KW-1185">Reference proteome</keyword>
<sequence>MVFLIILFDFLKCPNKAIKNKINFFINFVCCPFKGMADYHLYFFIKWNFWVIVPKKRSYFFLFSEFFSYKKKNKMLLSQLLVKRKKNNKTNKHHSLSQIFKIRIEETSKNIIDV</sequence>
<dbReference type="AlphaFoldDB" id="A0A3M7SHZ3"/>
<evidence type="ECO:0000313" key="1">
    <source>
        <dbReference type="EMBL" id="RNA35227.1"/>
    </source>
</evidence>
<gene>
    <name evidence="1" type="ORF">BpHYR1_030382</name>
</gene>